<dbReference type="AlphaFoldDB" id="A0AAU8ADU7"/>
<dbReference type="EMBL" id="CP123384">
    <property type="protein sequence ID" value="XCC92634.1"/>
    <property type="molecule type" value="Genomic_DNA"/>
</dbReference>
<feature type="region of interest" description="Disordered" evidence="1">
    <location>
        <begin position="1"/>
        <end position="24"/>
    </location>
</feature>
<feature type="compositionally biased region" description="Basic residues" evidence="1">
    <location>
        <begin position="1"/>
        <end position="14"/>
    </location>
</feature>
<accession>A0AAU8ADU7</accession>
<organism evidence="2">
    <name type="scientific">Alloyangia sp. H15</name>
    <dbReference type="NCBI Taxonomy" id="3029062"/>
    <lineage>
        <taxon>Bacteria</taxon>
        <taxon>Pseudomonadati</taxon>
        <taxon>Pseudomonadota</taxon>
        <taxon>Alphaproteobacteria</taxon>
        <taxon>Rhodobacterales</taxon>
        <taxon>Roseobacteraceae</taxon>
        <taxon>Alloyangia</taxon>
    </lineage>
</organism>
<sequence>MKKSLTKKPARKSAKPQFEMSQAMRDRMEKTMATIGRLADKEARKDDKVQREARAAIADTFDAWLDWLQESAPEQVEEVFFELGCFATATNRRRIFKHAKAPEGVVEKVQEQVELWKIEEAEVKEAAALEAQNQESADANA</sequence>
<proteinExistence type="predicted"/>
<gene>
    <name evidence="2" type="ORF">PVT71_09055</name>
</gene>
<evidence type="ECO:0000313" key="2">
    <source>
        <dbReference type="EMBL" id="XCC92634.1"/>
    </source>
</evidence>
<dbReference type="RefSeq" id="WP_353471462.1">
    <property type="nucleotide sequence ID" value="NZ_CP123384.1"/>
</dbReference>
<reference evidence="2" key="1">
    <citation type="submission" date="2023-02" db="EMBL/GenBank/DDBJ databases">
        <title>Description and genomic characterization of Salipiger bruguierae sp. nov., isolated from the sediment of mangrove plant Bruguiera sexangula.</title>
        <authorList>
            <person name="Long M."/>
        </authorList>
    </citation>
    <scope>NUCLEOTIDE SEQUENCE</scope>
    <source>
        <strain evidence="2">H15</strain>
    </source>
</reference>
<evidence type="ECO:0000256" key="1">
    <source>
        <dbReference type="SAM" id="MobiDB-lite"/>
    </source>
</evidence>
<protein>
    <submittedName>
        <fullName evidence="2">Uncharacterized protein</fullName>
    </submittedName>
</protein>
<name>A0AAU8ADU7_9RHOB</name>